<dbReference type="PROSITE" id="PS00954">
    <property type="entry name" value="IGP_DEHYDRATASE_1"/>
    <property type="match status" value="1"/>
</dbReference>
<dbReference type="HOGENOM" id="CLU_044308_3_0_9"/>
<evidence type="ECO:0000256" key="3">
    <source>
        <dbReference type="ARBA" id="ARBA00022605"/>
    </source>
</evidence>
<reference evidence="8 9" key="2">
    <citation type="journal article" date="2012" name="Stand. Genomic Sci.">
        <title>Complete genome sequence of the moderately thermophilic mineral-sulfide-oxidizing firmicute Sulfobacillus acidophilus type strain (NAL(T)).</title>
        <authorList>
            <person name="Anderson I."/>
            <person name="Chertkov O."/>
            <person name="Chen A."/>
            <person name="Saunders E."/>
            <person name="Lapidus A."/>
            <person name="Nolan M."/>
            <person name="Lucas S."/>
            <person name="Hammon N."/>
            <person name="Deshpande S."/>
            <person name="Cheng J.F."/>
            <person name="Han C."/>
            <person name="Tapia R."/>
            <person name="Goodwin L.A."/>
            <person name="Pitluck S."/>
            <person name="Liolios K."/>
            <person name="Pagani I."/>
            <person name="Ivanova N."/>
            <person name="Mikhailova N."/>
            <person name="Pati A."/>
            <person name="Palaniappan K."/>
            <person name="Land M."/>
            <person name="Pan C."/>
            <person name="Rohde M."/>
            <person name="Pukall R."/>
            <person name="Goker M."/>
            <person name="Detter J.C."/>
            <person name="Woyke T."/>
            <person name="Bristow J."/>
            <person name="Eisen J.A."/>
            <person name="Markowitz V."/>
            <person name="Hugenholtz P."/>
            <person name="Kyrpides N.C."/>
            <person name="Klenk H.P."/>
            <person name="Mavromatis K."/>
        </authorList>
    </citation>
    <scope>NUCLEOTIDE SEQUENCE [LARGE SCALE GENOMIC DNA]</scope>
    <source>
        <strain evidence="9">ATCC 700253 / DSM 10332 / NAL</strain>
    </source>
</reference>
<dbReference type="SUPFAM" id="SSF54211">
    <property type="entry name" value="Ribosomal protein S5 domain 2-like"/>
    <property type="match status" value="2"/>
</dbReference>
<dbReference type="PROSITE" id="PS00955">
    <property type="entry name" value="IGP_DEHYDRATASE_2"/>
    <property type="match status" value="1"/>
</dbReference>
<evidence type="ECO:0000256" key="6">
    <source>
        <dbReference type="HAMAP-Rule" id="MF_00076"/>
    </source>
</evidence>
<dbReference type="PANTHER" id="PTHR23133">
    <property type="entry name" value="IMIDAZOLEGLYCEROL-PHOSPHATE DEHYDRATASE HIS7"/>
    <property type="match status" value="1"/>
</dbReference>
<dbReference type="PANTHER" id="PTHR23133:SF2">
    <property type="entry name" value="IMIDAZOLEGLYCEROL-PHOSPHATE DEHYDRATASE"/>
    <property type="match status" value="1"/>
</dbReference>
<gene>
    <name evidence="6" type="primary">hisB</name>
    <name evidence="8" type="ordered locus">Sulac_2735</name>
</gene>
<dbReference type="NCBIfam" id="NF002114">
    <property type="entry name" value="PRK00951.2-4"/>
    <property type="match status" value="1"/>
</dbReference>
<accession>G8TXZ1</accession>
<comment type="similarity">
    <text evidence="6 7">Belongs to the imidazoleglycerol-phosphate dehydratase family.</text>
</comment>
<dbReference type="AlphaFoldDB" id="G8TXZ1"/>
<dbReference type="GO" id="GO:0005737">
    <property type="term" value="C:cytoplasm"/>
    <property type="evidence" value="ECO:0007669"/>
    <property type="project" value="UniProtKB-SubCell"/>
</dbReference>
<keyword evidence="3 6" id="KW-0028">Amino-acid biosynthesis</keyword>
<reference evidence="9" key="1">
    <citation type="submission" date="2011-12" db="EMBL/GenBank/DDBJ databases">
        <title>The complete genome of chromosome of Sulfobacillus acidophilus DSM 10332.</title>
        <authorList>
            <person name="Lucas S."/>
            <person name="Han J."/>
            <person name="Lapidus A."/>
            <person name="Bruce D."/>
            <person name="Goodwin L."/>
            <person name="Pitluck S."/>
            <person name="Peters L."/>
            <person name="Kyrpides N."/>
            <person name="Mavromatis K."/>
            <person name="Ivanova N."/>
            <person name="Mikhailova N."/>
            <person name="Chertkov O."/>
            <person name="Saunders E."/>
            <person name="Detter J.C."/>
            <person name="Tapia R."/>
            <person name="Han C."/>
            <person name="Land M."/>
            <person name="Hauser L."/>
            <person name="Markowitz V."/>
            <person name="Cheng J.-F."/>
            <person name="Hugenholtz P."/>
            <person name="Woyke T."/>
            <person name="Wu D."/>
            <person name="Pukall R."/>
            <person name="Gehrich-Schroeter G."/>
            <person name="Schneider S."/>
            <person name="Klenk H.-P."/>
            <person name="Eisen J.A."/>
        </authorList>
    </citation>
    <scope>NUCLEOTIDE SEQUENCE [LARGE SCALE GENOMIC DNA]</scope>
    <source>
        <strain evidence="9">ATCC 700253 / DSM 10332 / NAL</strain>
    </source>
</reference>
<dbReference type="CDD" id="cd07914">
    <property type="entry name" value="IGPD"/>
    <property type="match status" value="1"/>
</dbReference>
<keyword evidence="5 6" id="KW-0456">Lyase</keyword>
<dbReference type="UniPathway" id="UPA00031">
    <property type="reaction ID" value="UER00011"/>
</dbReference>
<evidence type="ECO:0000256" key="1">
    <source>
        <dbReference type="ARBA" id="ARBA00005047"/>
    </source>
</evidence>
<keyword evidence="6" id="KW-0963">Cytoplasm</keyword>
<evidence type="ECO:0000313" key="8">
    <source>
        <dbReference type="EMBL" id="AEW06197.1"/>
    </source>
</evidence>
<dbReference type="InterPro" id="IPR020565">
    <property type="entry name" value="ImidazoleglycerP_deHydtase_CS"/>
</dbReference>
<organism evidence="8 9">
    <name type="scientific">Sulfobacillus acidophilus (strain ATCC 700253 / DSM 10332 / NAL)</name>
    <dbReference type="NCBI Taxonomy" id="679936"/>
    <lineage>
        <taxon>Bacteria</taxon>
        <taxon>Bacillati</taxon>
        <taxon>Bacillota</taxon>
        <taxon>Clostridia</taxon>
        <taxon>Eubacteriales</taxon>
        <taxon>Clostridiales Family XVII. Incertae Sedis</taxon>
        <taxon>Sulfobacillus</taxon>
    </lineage>
</organism>
<comment type="pathway">
    <text evidence="1 6 7">Amino-acid biosynthesis; L-histidine biosynthesis; L-histidine from 5-phospho-alpha-D-ribose 1-diphosphate: step 6/9.</text>
</comment>
<comment type="catalytic activity">
    <reaction evidence="6 7">
        <text>D-erythro-1-(imidazol-4-yl)glycerol 3-phosphate = 3-(imidazol-4-yl)-2-oxopropyl phosphate + H2O</text>
        <dbReference type="Rhea" id="RHEA:11040"/>
        <dbReference type="ChEBI" id="CHEBI:15377"/>
        <dbReference type="ChEBI" id="CHEBI:57766"/>
        <dbReference type="ChEBI" id="CHEBI:58278"/>
        <dbReference type="EC" id="4.2.1.19"/>
    </reaction>
</comment>
<dbReference type="GO" id="GO:0004424">
    <property type="term" value="F:imidazoleglycerol-phosphate dehydratase activity"/>
    <property type="evidence" value="ECO:0007669"/>
    <property type="project" value="UniProtKB-UniRule"/>
</dbReference>
<evidence type="ECO:0000256" key="2">
    <source>
        <dbReference type="ARBA" id="ARBA00016664"/>
    </source>
</evidence>
<dbReference type="KEGG" id="sap:Sulac_2735"/>
<dbReference type="Pfam" id="PF00475">
    <property type="entry name" value="IGPD"/>
    <property type="match status" value="1"/>
</dbReference>
<dbReference type="InterPro" id="IPR020568">
    <property type="entry name" value="Ribosomal_Su5_D2-typ_SF"/>
</dbReference>
<evidence type="ECO:0000313" key="9">
    <source>
        <dbReference type="Proteomes" id="UP000005439"/>
    </source>
</evidence>
<dbReference type="HAMAP" id="MF_00076">
    <property type="entry name" value="HisB"/>
    <property type="match status" value="1"/>
</dbReference>
<dbReference type="InterPro" id="IPR000807">
    <property type="entry name" value="ImidazoleglycerolP_deHydtase"/>
</dbReference>
<dbReference type="Gene3D" id="3.30.230.40">
    <property type="entry name" value="Imidazole glycerol phosphate dehydratase, domain 1"/>
    <property type="match status" value="2"/>
</dbReference>
<dbReference type="EMBL" id="CP003179">
    <property type="protein sequence ID" value="AEW06197.1"/>
    <property type="molecule type" value="Genomic_DNA"/>
</dbReference>
<evidence type="ECO:0000256" key="7">
    <source>
        <dbReference type="RuleBase" id="RU000599"/>
    </source>
</evidence>
<sequence>MEREGAIERTTRETSVSVWVSLDRRAEPQISTNLPLFSHFLTALTHHSGLAWRIQAEGDVDVDPHHLIEDVGIVMGQAVAQALGNHAGIRRFGQRYLPMDEALVLCALDISGRGRCYWGGAFPDRPINGVSAEVWPEFFQAFAAQAGITLHLRYIAGENAHHVYEAAFKALGKALSEAVALVPGVGIPSTKGVIS</sequence>
<keyword evidence="9" id="KW-1185">Reference proteome</keyword>
<dbReference type="PATRIC" id="fig|679936.5.peg.2828"/>
<dbReference type="Proteomes" id="UP000005439">
    <property type="component" value="Chromosome"/>
</dbReference>
<dbReference type="InterPro" id="IPR038494">
    <property type="entry name" value="IGPD_sf"/>
</dbReference>
<dbReference type="EC" id="4.2.1.19" evidence="6 7"/>
<dbReference type="STRING" id="679936.Sulac_2735"/>
<comment type="subcellular location">
    <subcellularLocation>
        <location evidence="6 7">Cytoplasm</location>
    </subcellularLocation>
</comment>
<evidence type="ECO:0000256" key="4">
    <source>
        <dbReference type="ARBA" id="ARBA00023102"/>
    </source>
</evidence>
<keyword evidence="4 6" id="KW-0368">Histidine biosynthesis</keyword>
<dbReference type="FunFam" id="3.30.230.40:FF:000003">
    <property type="entry name" value="Imidazoleglycerol-phosphate dehydratase HisB"/>
    <property type="match status" value="1"/>
</dbReference>
<dbReference type="FunFam" id="3.30.230.40:FF:000001">
    <property type="entry name" value="Imidazoleglycerol-phosphate dehydratase HisB"/>
    <property type="match status" value="1"/>
</dbReference>
<evidence type="ECO:0000256" key="5">
    <source>
        <dbReference type="ARBA" id="ARBA00023239"/>
    </source>
</evidence>
<proteinExistence type="inferred from homology"/>
<protein>
    <recommendedName>
        <fullName evidence="2 6">Imidazoleglycerol-phosphate dehydratase</fullName>
        <shortName evidence="6">IGPD</shortName>
        <ecNumber evidence="6 7">4.2.1.19</ecNumber>
    </recommendedName>
</protein>
<dbReference type="GO" id="GO:0000105">
    <property type="term" value="P:L-histidine biosynthetic process"/>
    <property type="evidence" value="ECO:0007669"/>
    <property type="project" value="UniProtKB-UniRule"/>
</dbReference>
<name>G8TXZ1_SULAD</name>